<feature type="compositionally biased region" description="Low complexity" evidence="1">
    <location>
        <begin position="118"/>
        <end position="131"/>
    </location>
</feature>
<accession>A0A2T0T0N3</accession>
<keyword evidence="4" id="KW-1185">Reference proteome</keyword>
<name>A0A2T0T0N3_9BACT</name>
<protein>
    <submittedName>
        <fullName evidence="3">Uncharacterized protein</fullName>
    </submittedName>
</protein>
<feature type="compositionally biased region" description="Basic residues" evidence="1">
    <location>
        <begin position="132"/>
        <end position="141"/>
    </location>
</feature>
<keyword evidence="2" id="KW-0732">Signal</keyword>
<feature type="region of interest" description="Disordered" evidence="1">
    <location>
        <begin position="18"/>
        <end position="141"/>
    </location>
</feature>
<evidence type="ECO:0000256" key="2">
    <source>
        <dbReference type="SAM" id="SignalP"/>
    </source>
</evidence>
<dbReference type="RefSeq" id="WP_106137895.1">
    <property type="nucleotide sequence ID" value="NZ_PVTE01000008.1"/>
</dbReference>
<proteinExistence type="predicted"/>
<gene>
    <name evidence="3" type="ORF">CLV58_10899</name>
</gene>
<dbReference type="EMBL" id="PVTE01000008">
    <property type="protein sequence ID" value="PRY39209.1"/>
    <property type="molecule type" value="Genomic_DNA"/>
</dbReference>
<reference evidence="3 4" key="1">
    <citation type="submission" date="2018-03" db="EMBL/GenBank/DDBJ databases">
        <title>Genomic Encyclopedia of Archaeal and Bacterial Type Strains, Phase II (KMG-II): from individual species to whole genera.</title>
        <authorList>
            <person name="Goeker M."/>
        </authorList>
    </citation>
    <scope>NUCLEOTIDE SEQUENCE [LARGE SCALE GENOMIC DNA]</scope>
    <source>
        <strain evidence="3 4">DSM 28354</strain>
    </source>
</reference>
<dbReference type="Proteomes" id="UP000238375">
    <property type="component" value="Unassembled WGS sequence"/>
</dbReference>
<sequence length="141" mass="14206">MKTVLVATALLIGAAAVSAQAQTTNSTPNSTQTRTGAGVDPTGTSGMGSGTTTDSRATRAYPANGATNNTKTMNRRRSSAQSTERTGAGIDPQGTSGMGSGTTTDSRATRAYPADAATTNSMSTQSSMSKKTTTKTKKSSN</sequence>
<feature type="signal peptide" evidence="2">
    <location>
        <begin position="1"/>
        <end position="21"/>
    </location>
</feature>
<dbReference type="AlphaFoldDB" id="A0A2T0T0N3"/>
<comment type="caution">
    <text evidence="3">The sequence shown here is derived from an EMBL/GenBank/DDBJ whole genome shotgun (WGS) entry which is preliminary data.</text>
</comment>
<feature type="compositionally biased region" description="Low complexity" evidence="1">
    <location>
        <begin position="22"/>
        <end position="35"/>
    </location>
</feature>
<evidence type="ECO:0000256" key="1">
    <source>
        <dbReference type="SAM" id="MobiDB-lite"/>
    </source>
</evidence>
<evidence type="ECO:0000313" key="3">
    <source>
        <dbReference type="EMBL" id="PRY39209.1"/>
    </source>
</evidence>
<organism evidence="3 4">
    <name type="scientific">Spirosoma oryzae</name>
    <dbReference type="NCBI Taxonomy" id="1469603"/>
    <lineage>
        <taxon>Bacteria</taxon>
        <taxon>Pseudomonadati</taxon>
        <taxon>Bacteroidota</taxon>
        <taxon>Cytophagia</taxon>
        <taxon>Cytophagales</taxon>
        <taxon>Cytophagaceae</taxon>
        <taxon>Spirosoma</taxon>
    </lineage>
</organism>
<evidence type="ECO:0000313" key="4">
    <source>
        <dbReference type="Proteomes" id="UP000238375"/>
    </source>
</evidence>
<feature type="chain" id="PRO_5015462994" evidence="2">
    <location>
        <begin position="22"/>
        <end position="141"/>
    </location>
</feature>